<protein>
    <submittedName>
        <fullName evidence="1">Uncharacterized protein</fullName>
    </submittedName>
</protein>
<dbReference type="Proteomes" id="UP000317344">
    <property type="component" value="Chromosome"/>
</dbReference>
<evidence type="ECO:0000313" key="2">
    <source>
        <dbReference type="Proteomes" id="UP000317344"/>
    </source>
</evidence>
<dbReference type="KEGG" id="toy:FO059_17165"/>
<dbReference type="EMBL" id="CP041765">
    <property type="protein sequence ID" value="QDQ98747.1"/>
    <property type="molecule type" value="Genomic_DNA"/>
</dbReference>
<name>A0A516X6P8_9ACTN</name>
<keyword evidence="2" id="KW-1185">Reference proteome</keyword>
<reference evidence="1 2" key="2">
    <citation type="submission" date="2019-07" db="EMBL/GenBank/DDBJ databases">
        <authorList>
            <person name="Huang Y."/>
        </authorList>
    </citation>
    <scope>NUCLEOTIDE SEQUENCE [LARGE SCALE GENOMIC DNA]</scope>
    <source>
        <strain evidence="1 2">HY188</strain>
    </source>
</reference>
<evidence type="ECO:0000313" key="1">
    <source>
        <dbReference type="EMBL" id="QDQ98747.1"/>
    </source>
</evidence>
<gene>
    <name evidence="1" type="ORF">FO059_17165</name>
</gene>
<organism evidence="1 2">
    <name type="scientific">Tomitella fengzijianii</name>
    <dbReference type="NCBI Taxonomy" id="2597660"/>
    <lineage>
        <taxon>Bacteria</taxon>
        <taxon>Bacillati</taxon>
        <taxon>Actinomycetota</taxon>
        <taxon>Actinomycetes</taxon>
        <taxon>Mycobacteriales</taxon>
        <taxon>Tomitella</taxon>
    </lineage>
</organism>
<dbReference type="RefSeq" id="WP_143910151.1">
    <property type="nucleotide sequence ID" value="NZ_CP041765.1"/>
</dbReference>
<sequence length="89" mass="9742">MPLTDVFPPATTDCLIASRRSHGAGYVVKGSTTDGDPIEHHFFTDPDSDSITLFVDTTRDEYSKQGWIHRVCSIPEISAAELAACMQGR</sequence>
<proteinExistence type="predicted"/>
<accession>A0A516X6P8</accession>
<reference evidence="1 2" key="1">
    <citation type="submission" date="2019-07" db="EMBL/GenBank/DDBJ databases">
        <title>Tomitella cavernea sp. nov., an actinomycete isolated from soil.</title>
        <authorList>
            <person name="Cheng J."/>
        </authorList>
    </citation>
    <scope>NUCLEOTIDE SEQUENCE [LARGE SCALE GENOMIC DNA]</scope>
    <source>
        <strain evidence="1 2">HY188</strain>
    </source>
</reference>
<dbReference type="AlphaFoldDB" id="A0A516X6P8"/>